<evidence type="ECO:0000313" key="4">
    <source>
        <dbReference type="EMBL" id="MBE9663909.1"/>
    </source>
</evidence>
<dbReference type="Proteomes" id="UP000622475">
    <property type="component" value="Unassembled WGS sequence"/>
</dbReference>
<dbReference type="InterPro" id="IPR049492">
    <property type="entry name" value="BD-FAE-like_dom"/>
</dbReference>
<dbReference type="SUPFAM" id="SSF53474">
    <property type="entry name" value="alpha/beta-Hydrolases"/>
    <property type="match status" value="1"/>
</dbReference>
<evidence type="ECO:0000313" key="5">
    <source>
        <dbReference type="Proteomes" id="UP000622475"/>
    </source>
</evidence>
<organism evidence="4 5">
    <name type="scientific">Mucilaginibacter myungsuensis</name>
    <dbReference type="NCBI Taxonomy" id="649104"/>
    <lineage>
        <taxon>Bacteria</taxon>
        <taxon>Pseudomonadati</taxon>
        <taxon>Bacteroidota</taxon>
        <taxon>Sphingobacteriia</taxon>
        <taxon>Sphingobacteriales</taxon>
        <taxon>Sphingobacteriaceae</taxon>
        <taxon>Mucilaginibacter</taxon>
    </lineage>
</organism>
<comment type="caution">
    <text evidence="4">The sequence shown here is derived from an EMBL/GenBank/DDBJ whole genome shotgun (WGS) entry which is preliminary data.</text>
</comment>
<gene>
    <name evidence="4" type="ORF">IRJ16_18645</name>
</gene>
<keyword evidence="1 4" id="KW-0378">Hydrolase</keyword>
<feature type="chain" id="PRO_5037411619" evidence="2">
    <location>
        <begin position="19"/>
        <end position="329"/>
    </location>
</feature>
<dbReference type="GO" id="GO:0016787">
    <property type="term" value="F:hydrolase activity"/>
    <property type="evidence" value="ECO:0007669"/>
    <property type="project" value="UniProtKB-KW"/>
</dbReference>
<feature type="domain" description="BD-FAE-like" evidence="3">
    <location>
        <begin position="135"/>
        <end position="226"/>
    </location>
</feature>
<feature type="domain" description="BD-FAE-like" evidence="3">
    <location>
        <begin position="56"/>
        <end position="111"/>
    </location>
</feature>
<keyword evidence="2" id="KW-0732">Signal</keyword>
<dbReference type="Gene3D" id="3.40.50.1820">
    <property type="entry name" value="alpha/beta hydrolase"/>
    <property type="match status" value="1"/>
</dbReference>
<protein>
    <submittedName>
        <fullName evidence="4">Alpha/beta hydrolase</fullName>
    </submittedName>
</protein>
<proteinExistence type="predicted"/>
<evidence type="ECO:0000259" key="3">
    <source>
        <dbReference type="Pfam" id="PF20434"/>
    </source>
</evidence>
<accession>A0A929KYB1</accession>
<keyword evidence="5" id="KW-1185">Reference proteome</keyword>
<reference evidence="4" key="1">
    <citation type="submission" date="2020-10" db="EMBL/GenBank/DDBJ databases">
        <title>Mucilaginibacter mali sp. nov., isolated from rhizosphere soil of apple orchard.</title>
        <authorList>
            <person name="Lee J.-S."/>
            <person name="Kim H.S."/>
            <person name="Kim J.-S."/>
        </authorList>
    </citation>
    <scope>NUCLEOTIDE SEQUENCE</scope>
    <source>
        <strain evidence="4">KCTC 22746</strain>
    </source>
</reference>
<sequence length="329" mass="35445">MKLLTFLLLIFCTITALAAMLPAPRAIPSTVPDSIIRNVIYGNNLNFEGNKQDLTMDIYLPPNMATGKTYPLVLMIHGGTFLTGSKENMVPICKQMADSGFVAVTINYRKGWNALSMMSGCNGVDVASLTKATYRAVQDAHAAMRYLADNAKQYHIDKNWMFIGGGSAGGVMALDVAYLNQQTADKQLADIAKTLGDLDKASNKSTAKFKIKGICNLWGALTDSTLINKQTAVPTIFFHGTADKTVPYDKGYYIPDCTRVPELYGSACLYRQTIAAGQVAILNTSIGGKHGPKEHTAAVIASNTACFFHLVMKGTAKTGAYTDAKVGCR</sequence>
<dbReference type="InterPro" id="IPR029058">
    <property type="entry name" value="AB_hydrolase_fold"/>
</dbReference>
<dbReference type="AlphaFoldDB" id="A0A929KYB1"/>
<evidence type="ECO:0000256" key="2">
    <source>
        <dbReference type="SAM" id="SignalP"/>
    </source>
</evidence>
<dbReference type="EMBL" id="JADFFL010000008">
    <property type="protein sequence ID" value="MBE9663909.1"/>
    <property type="molecule type" value="Genomic_DNA"/>
</dbReference>
<name>A0A929KYB1_9SPHI</name>
<dbReference type="PANTHER" id="PTHR48081">
    <property type="entry name" value="AB HYDROLASE SUPERFAMILY PROTEIN C4A8.06C"/>
    <property type="match status" value="1"/>
</dbReference>
<dbReference type="Pfam" id="PF20434">
    <property type="entry name" value="BD-FAE"/>
    <property type="match status" value="2"/>
</dbReference>
<evidence type="ECO:0000256" key="1">
    <source>
        <dbReference type="ARBA" id="ARBA00022801"/>
    </source>
</evidence>
<feature type="signal peptide" evidence="2">
    <location>
        <begin position="1"/>
        <end position="18"/>
    </location>
</feature>
<dbReference type="InterPro" id="IPR050300">
    <property type="entry name" value="GDXG_lipolytic_enzyme"/>
</dbReference>
<dbReference type="RefSeq" id="WP_194113158.1">
    <property type="nucleotide sequence ID" value="NZ_JADFFL010000008.1"/>
</dbReference>